<dbReference type="PIRSF" id="PIRSF000102">
    <property type="entry name" value="Lac_mal_DH"/>
    <property type="match status" value="1"/>
</dbReference>
<evidence type="ECO:0000313" key="11">
    <source>
        <dbReference type="Proteomes" id="UP000887565"/>
    </source>
</evidence>
<dbReference type="InterPro" id="IPR036291">
    <property type="entry name" value="NAD(P)-bd_dom_sf"/>
</dbReference>
<dbReference type="Gene3D" id="3.40.50.720">
    <property type="entry name" value="NAD(P)-binding Rossmann-like Domain"/>
    <property type="match status" value="1"/>
</dbReference>
<keyword evidence="4 8" id="KW-0560">Oxidoreductase</keyword>
<name>A0A915JK26_ROMCU</name>
<dbReference type="OMA" id="PPQPCER"/>
<comment type="pathway">
    <text evidence="1 8">Fermentation; pyruvate fermentation to lactate; (S)-lactate from pyruvate: step 1/1.</text>
</comment>
<dbReference type="Gene3D" id="3.90.110.10">
    <property type="entry name" value="Lactate dehydrogenase/glycoside hydrolase, family 4, C-terminal"/>
    <property type="match status" value="2"/>
</dbReference>
<evidence type="ECO:0000313" key="12">
    <source>
        <dbReference type="WBParaSite" id="nRc.2.0.1.t26458-RA"/>
    </source>
</evidence>
<dbReference type="InterPro" id="IPR022383">
    <property type="entry name" value="Lactate/malate_DH_C"/>
</dbReference>
<dbReference type="Proteomes" id="UP000887565">
    <property type="component" value="Unplaced"/>
</dbReference>
<evidence type="ECO:0000256" key="2">
    <source>
        <dbReference type="ARBA" id="ARBA00006054"/>
    </source>
</evidence>
<comment type="similarity">
    <text evidence="2">Belongs to the LDH/MDH superfamily. LDH family.</text>
</comment>
<dbReference type="Pfam" id="PF02866">
    <property type="entry name" value="Ldh_1_C"/>
    <property type="match status" value="2"/>
</dbReference>
<dbReference type="PANTHER" id="PTHR43128">
    <property type="entry name" value="L-2-HYDROXYCARBOXYLATE DEHYDROGENASE (NAD(P)(+))"/>
    <property type="match status" value="1"/>
</dbReference>
<feature type="binding site" evidence="7">
    <location>
        <begin position="47"/>
        <end position="52"/>
    </location>
    <ligand>
        <name>NAD(+)</name>
        <dbReference type="ChEBI" id="CHEBI:57540"/>
    </ligand>
</feature>
<dbReference type="GO" id="GO:0006089">
    <property type="term" value="P:lactate metabolic process"/>
    <property type="evidence" value="ECO:0007669"/>
    <property type="project" value="TreeGrafter"/>
</dbReference>
<dbReference type="AlphaFoldDB" id="A0A915JK26"/>
<comment type="catalytic activity">
    <reaction evidence="8">
        <text>(S)-lactate + NAD(+) = pyruvate + NADH + H(+)</text>
        <dbReference type="Rhea" id="RHEA:23444"/>
        <dbReference type="ChEBI" id="CHEBI:15361"/>
        <dbReference type="ChEBI" id="CHEBI:15378"/>
        <dbReference type="ChEBI" id="CHEBI:16651"/>
        <dbReference type="ChEBI" id="CHEBI:57540"/>
        <dbReference type="ChEBI" id="CHEBI:57945"/>
        <dbReference type="EC" id="1.1.1.27"/>
    </reaction>
</comment>
<accession>A0A915JK26</accession>
<keyword evidence="5 7" id="KW-0520">NAD</keyword>
<dbReference type="CDD" id="cd05293">
    <property type="entry name" value="LDH_1"/>
    <property type="match status" value="1"/>
</dbReference>
<sequence length="308" mass="33786">MPHKIEGQETMELDDNSVLNFIKKSVIQDGGQSDSETQLHSKVTVIGVGQVGMACAFSMLVQHVARELVLIDVVEDKLKGECMDLQHGLPFIKNCTIKAGTDYALTANSDIVVITAGARQRDGESRLALVERNVEIFRGVVAKIVKYSPNCTILVVSNPVDVMTFVTWKLSGFPKERIIGSGTNLDSARFKFLLSERLNVAPISCHGWIIGEHGDSSVAVWSGANIAGVKLCSINPKIGTKDDPEDWASIHKQVGIHGVQQEVFLSLPAVIGRNGVTDIIRQTLTDEERQRLQKSAENIYQVQKQLKL</sequence>
<evidence type="ECO:0000256" key="7">
    <source>
        <dbReference type="PIRSR" id="PIRSR000102-3"/>
    </source>
</evidence>
<dbReference type="FunFam" id="3.40.50.720:FF:000018">
    <property type="entry name" value="Malate dehydrogenase"/>
    <property type="match status" value="1"/>
</dbReference>
<proteinExistence type="inferred from homology"/>
<dbReference type="InterPro" id="IPR015955">
    <property type="entry name" value="Lactate_DH/Glyco_Ohase_4_C"/>
</dbReference>
<dbReference type="EC" id="1.1.1.27" evidence="3 8"/>
<dbReference type="GO" id="GO:0004459">
    <property type="term" value="F:L-lactate dehydrogenase (NAD+) activity"/>
    <property type="evidence" value="ECO:0007669"/>
    <property type="project" value="UniProtKB-EC"/>
</dbReference>
<evidence type="ECO:0000259" key="10">
    <source>
        <dbReference type="Pfam" id="PF02866"/>
    </source>
</evidence>
<evidence type="ECO:0000256" key="1">
    <source>
        <dbReference type="ARBA" id="ARBA00004843"/>
    </source>
</evidence>
<dbReference type="Pfam" id="PF00056">
    <property type="entry name" value="Ldh_1_N"/>
    <property type="match status" value="1"/>
</dbReference>
<dbReference type="PROSITE" id="PS00064">
    <property type="entry name" value="L_LDH"/>
    <property type="match status" value="1"/>
</dbReference>
<feature type="binding site" evidence="7">
    <location>
        <position position="72"/>
    </location>
    <ligand>
        <name>NAD(+)</name>
        <dbReference type="ChEBI" id="CHEBI:57540"/>
    </ligand>
</feature>
<dbReference type="WBParaSite" id="nRc.2.0.1.t26458-RA">
    <property type="protein sequence ID" value="nRc.2.0.1.t26458-RA"/>
    <property type="gene ID" value="nRc.2.0.1.g26458"/>
</dbReference>
<evidence type="ECO:0000259" key="9">
    <source>
        <dbReference type="Pfam" id="PF00056"/>
    </source>
</evidence>
<evidence type="ECO:0000256" key="3">
    <source>
        <dbReference type="ARBA" id="ARBA00012967"/>
    </source>
</evidence>
<feature type="domain" description="Lactate/malate dehydrogenase C-terminal" evidence="10">
    <location>
        <begin position="255"/>
        <end position="300"/>
    </location>
</feature>
<organism evidence="11 12">
    <name type="scientific">Romanomermis culicivorax</name>
    <name type="common">Nematode worm</name>
    <dbReference type="NCBI Taxonomy" id="13658"/>
    <lineage>
        <taxon>Eukaryota</taxon>
        <taxon>Metazoa</taxon>
        <taxon>Ecdysozoa</taxon>
        <taxon>Nematoda</taxon>
        <taxon>Enoplea</taxon>
        <taxon>Dorylaimia</taxon>
        <taxon>Mermithida</taxon>
        <taxon>Mermithoidea</taxon>
        <taxon>Mermithidae</taxon>
        <taxon>Romanomermis</taxon>
    </lineage>
</organism>
<feature type="binding site" evidence="7">
    <location>
        <position position="133"/>
    </location>
    <ligand>
        <name>NAD(+)</name>
        <dbReference type="ChEBI" id="CHEBI:57540"/>
    </ligand>
</feature>
<dbReference type="InterPro" id="IPR018177">
    <property type="entry name" value="L-lactate_DH_AS"/>
</dbReference>
<evidence type="ECO:0000256" key="5">
    <source>
        <dbReference type="ARBA" id="ARBA00023027"/>
    </source>
</evidence>
<keyword evidence="11" id="KW-1185">Reference proteome</keyword>
<evidence type="ECO:0000256" key="4">
    <source>
        <dbReference type="ARBA" id="ARBA00023002"/>
    </source>
</evidence>
<dbReference type="SUPFAM" id="SSF51735">
    <property type="entry name" value="NAD(P)-binding Rossmann-fold domains"/>
    <property type="match status" value="1"/>
</dbReference>
<dbReference type="PANTHER" id="PTHR43128:SF16">
    <property type="entry name" value="L-LACTATE DEHYDROGENASE"/>
    <property type="match status" value="1"/>
</dbReference>
<feature type="binding site" evidence="7">
    <location>
        <begin position="156"/>
        <end position="158"/>
    </location>
    <ligand>
        <name>NAD(+)</name>
        <dbReference type="ChEBI" id="CHEBI:57540"/>
    </ligand>
</feature>
<reference evidence="12" key="1">
    <citation type="submission" date="2022-11" db="UniProtKB">
        <authorList>
            <consortium name="WormBaseParasite"/>
        </authorList>
    </citation>
    <scope>IDENTIFICATION</scope>
</reference>
<feature type="domain" description="Lactate/malate dehydrogenase C-terminal" evidence="10">
    <location>
        <begin position="183"/>
        <end position="237"/>
    </location>
</feature>
<protein>
    <recommendedName>
        <fullName evidence="3 8">L-lactate dehydrogenase</fullName>
        <ecNumber evidence="3 8">1.1.1.27</ecNumber>
    </recommendedName>
</protein>
<evidence type="ECO:0000256" key="8">
    <source>
        <dbReference type="RuleBase" id="RU000496"/>
    </source>
</evidence>
<dbReference type="InterPro" id="IPR001236">
    <property type="entry name" value="Lactate/malate_DH_N"/>
</dbReference>
<dbReference type="SUPFAM" id="SSF56327">
    <property type="entry name" value="LDH C-terminal domain-like"/>
    <property type="match status" value="1"/>
</dbReference>
<dbReference type="PRINTS" id="PR00086">
    <property type="entry name" value="LLDHDRGNASE"/>
</dbReference>
<feature type="active site" description="Proton acceptor" evidence="6">
    <location>
        <position position="213"/>
    </location>
</feature>
<dbReference type="InterPro" id="IPR001557">
    <property type="entry name" value="L-lactate/malate_DH"/>
</dbReference>
<feature type="domain" description="Lactate/malate dehydrogenase N-terminal" evidence="9">
    <location>
        <begin position="42"/>
        <end position="180"/>
    </location>
</feature>
<evidence type="ECO:0000256" key="6">
    <source>
        <dbReference type="PIRSR" id="PIRSR000102-1"/>
    </source>
</evidence>